<evidence type="ECO:0000313" key="3">
    <source>
        <dbReference type="Proteomes" id="UP000046155"/>
    </source>
</evidence>
<sequence>MEATPKKNEQNALSREGLKTRRRMWTFVYAALLFLAYFLPYTVLKDVPKIYGTFLAWWVLMAAIILATFIVTSKWRD</sequence>
<keyword evidence="1" id="KW-0472">Membrane</keyword>
<accession>A0A0B7MFZ0</accession>
<dbReference type="RefSeq" id="WP_044665039.1">
    <property type="nucleotide sequence ID" value="NZ_CDRZ01000229.1"/>
</dbReference>
<keyword evidence="3" id="KW-1185">Reference proteome</keyword>
<protein>
    <submittedName>
        <fullName evidence="2">Uncharacterized protein</fullName>
    </submittedName>
</protein>
<dbReference type="Proteomes" id="UP000046155">
    <property type="component" value="Unassembled WGS sequence"/>
</dbReference>
<name>A0A0B7MFZ0_9FIRM</name>
<proteinExistence type="predicted"/>
<evidence type="ECO:0000256" key="1">
    <source>
        <dbReference type="SAM" id="Phobius"/>
    </source>
</evidence>
<gene>
    <name evidence="2" type="ORF">SSCH_330007</name>
</gene>
<dbReference type="OrthoDB" id="1808939at2"/>
<dbReference type="EMBL" id="CDRZ01000229">
    <property type="protein sequence ID" value="CEO88990.1"/>
    <property type="molecule type" value="Genomic_DNA"/>
</dbReference>
<keyword evidence="1" id="KW-1133">Transmembrane helix</keyword>
<reference evidence="3" key="1">
    <citation type="submission" date="2015-01" db="EMBL/GenBank/DDBJ databases">
        <authorList>
            <person name="Manzoor Shahid"/>
            <person name="Zubair Saima"/>
        </authorList>
    </citation>
    <scope>NUCLEOTIDE SEQUENCE [LARGE SCALE GENOMIC DNA]</scope>
    <source>
        <strain evidence="3">Sp3</strain>
    </source>
</reference>
<feature type="transmembrane region" description="Helical" evidence="1">
    <location>
        <begin position="50"/>
        <end position="71"/>
    </location>
</feature>
<dbReference type="AlphaFoldDB" id="A0A0B7MFZ0"/>
<evidence type="ECO:0000313" key="2">
    <source>
        <dbReference type="EMBL" id="CEO88990.1"/>
    </source>
</evidence>
<feature type="transmembrane region" description="Helical" evidence="1">
    <location>
        <begin position="24"/>
        <end position="44"/>
    </location>
</feature>
<organism evidence="2 3">
    <name type="scientific">Syntrophaceticus schinkii</name>
    <dbReference type="NCBI Taxonomy" id="499207"/>
    <lineage>
        <taxon>Bacteria</taxon>
        <taxon>Bacillati</taxon>
        <taxon>Bacillota</taxon>
        <taxon>Clostridia</taxon>
        <taxon>Thermoanaerobacterales</taxon>
        <taxon>Thermoanaerobacterales Family III. Incertae Sedis</taxon>
        <taxon>Syntrophaceticus</taxon>
    </lineage>
</organism>
<keyword evidence="1" id="KW-0812">Transmembrane</keyword>